<evidence type="ECO:0000256" key="4">
    <source>
        <dbReference type="ARBA" id="ARBA00012784"/>
    </source>
</evidence>
<dbReference type="InterPro" id="IPR006331">
    <property type="entry name" value="ADGF"/>
</dbReference>
<dbReference type="GO" id="GO:0005615">
    <property type="term" value="C:extracellular space"/>
    <property type="evidence" value="ECO:0007669"/>
    <property type="project" value="InterPro"/>
</dbReference>
<dbReference type="Proteomes" id="UP000030746">
    <property type="component" value="Unassembled WGS sequence"/>
</dbReference>
<name>V4A5N4_LOTGI</name>
<evidence type="ECO:0000256" key="3">
    <source>
        <dbReference type="ARBA" id="ARBA00006083"/>
    </source>
</evidence>
<feature type="domain" description="Adenosine deaminase" evidence="10">
    <location>
        <begin position="179"/>
        <end position="475"/>
    </location>
</feature>
<keyword evidence="13" id="KW-1185">Reference proteome</keyword>
<dbReference type="GO" id="GO:0046103">
    <property type="term" value="P:inosine biosynthetic process"/>
    <property type="evidence" value="ECO:0007669"/>
    <property type="project" value="TreeGrafter"/>
</dbReference>
<dbReference type="OMA" id="QEDVGHP"/>
<evidence type="ECO:0000256" key="9">
    <source>
        <dbReference type="ARBA" id="ARBA00047764"/>
    </source>
</evidence>
<dbReference type="Gene3D" id="3.20.20.140">
    <property type="entry name" value="Metal-dependent hydrolases"/>
    <property type="match status" value="1"/>
</dbReference>
<dbReference type="GO" id="GO:0006154">
    <property type="term" value="P:adenosine catabolic process"/>
    <property type="evidence" value="ECO:0007669"/>
    <property type="project" value="InterPro"/>
</dbReference>
<evidence type="ECO:0000256" key="6">
    <source>
        <dbReference type="ARBA" id="ARBA00022723"/>
    </source>
</evidence>
<dbReference type="GO" id="GO:0046872">
    <property type="term" value="F:metal ion binding"/>
    <property type="evidence" value="ECO:0007669"/>
    <property type="project" value="UniProtKB-KW"/>
</dbReference>
<dbReference type="NCBIfam" id="TIGR01431">
    <property type="entry name" value="adm_rel"/>
    <property type="match status" value="1"/>
</dbReference>
<evidence type="ECO:0000256" key="1">
    <source>
        <dbReference type="ARBA" id="ARBA00001947"/>
    </source>
</evidence>
<dbReference type="OrthoDB" id="7202371at2759"/>
<proteinExistence type="inferred from homology"/>
<dbReference type="EC" id="3.5.4.4" evidence="4"/>
<dbReference type="KEGG" id="lgi:LOTGIDRAFT_163013"/>
<dbReference type="InterPro" id="IPR013659">
    <property type="entry name" value="A_deaminase_N"/>
</dbReference>
<dbReference type="HOGENOM" id="CLU_022829_3_0_1"/>
<dbReference type="PANTHER" id="PTHR11409:SF39">
    <property type="entry name" value="ADENOSINE DEAMINASE 2"/>
    <property type="match status" value="1"/>
</dbReference>
<keyword evidence="7" id="KW-0732">Signal</keyword>
<dbReference type="AlphaFoldDB" id="V4A5N4"/>
<keyword evidence="6" id="KW-0479">Metal-binding</keyword>
<evidence type="ECO:0000259" key="10">
    <source>
        <dbReference type="Pfam" id="PF00962"/>
    </source>
</evidence>
<dbReference type="InterPro" id="IPR001365">
    <property type="entry name" value="A_deaminase_dom"/>
</dbReference>
<dbReference type="InterPro" id="IPR006330">
    <property type="entry name" value="Ado/ade_deaminase"/>
</dbReference>
<dbReference type="InterPro" id="IPR032466">
    <property type="entry name" value="Metal_Hydrolase"/>
</dbReference>
<feature type="domain" description="Adenosine/AMP deaminase N-terminal" evidence="11">
    <location>
        <begin position="8"/>
        <end position="86"/>
    </location>
</feature>
<dbReference type="EMBL" id="KB202163">
    <property type="protein sequence ID" value="ESO92007.1"/>
    <property type="molecule type" value="Genomic_DNA"/>
</dbReference>
<comment type="similarity">
    <text evidence="3">Belongs to the metallo-dependent hydrolases superfamily. Adenosine and AMP deaminases family. ADGF subfamily.</text>
</comment>
<evidence type="ECO:0000313" key="13">
    <source>
        <dbReference type="Proteomes" id="UP000030746"/>
    </source>
</evidence>
<evidence type="ECO:0000259" key="11">
    <source>
        <dbReference type="Pfam" id="PF08451"/>
    </source>
</evidence>
<dbReference type="Pfam" id="PF08451">
    <property type="entry name" value="A_deaminase_N"/>
    <property type="match status" value="1"/>
</dbReference>
<dbReference type="RefSeq" id="XP_009057316.1">
    <property type="nucleotide sequence ID" value="XM_009059068.1"/>
</dbReference>
<comment type="cofactor">
    <cofactor evidence="1">
        <name>Zn(2+)</name>
        <dbReference type="ChEBI" id="CHEBI:29105"/>
    </cofactor>
</comment>
<dbReference type="STRING" id="225164.V4A5N4"/>
<dbReference type="GeneID" id="20239227"/>
<evidence type="ECO:0000256" key="7">
    <source>
        <dbReference type="ARBA" id="ARBA00022729"/>
    </source>
</evidence>
<keyword evidence="8" id="KW-0378">Hydrolase</keyword>
<gene>
    <name evidence="12" type="ORF">LOTGIDRAFT_163013</name>
</gene>
<comment type="catalytic activity">
    <reaction evidence="9">
        <text>adenosine + H2O + H(+) = inosine + NH4(+)</text>
        <dbReference type="Rhea" id="RHEA:24408"/>
        <dbReference type="ChEBI" id="CHEBI:15377"/>
        <dbReference type="ChEBI" id="CHEBI:15378"/>
        <dbReference type="ChEBI" id="CHEBI:16335"/>
        <dbReference type="ChEBI" id="CHEBI:17596"/>
        <dbReference type="ChEBI" id="CHEBI:28938"/>
        <dbReference type="EC" id="3.5.4.4"/>
    </reaction>
</comment>
<protein>
    <recommendedName>
        <fullName evidence="4">adenosine deaminase</fullName>
        <ecNumber evidence="4">3.5.4.4</ecNumber>
    </recommendedName>
</protein>
<dbReference type="CTD" id="20239227"/>
<evidence type="ECO:0000256" key="5">
    <source>
        <dbReference type="ARBA" id="ARBA00022525"/>
    </source>
</evidence>
<reference evidence="12 13" key="1">
    <citation type="journal article" date="2013" name="Nature">
        <title>Insights into bilaterian evolution from three spiralian genomes.</title>
        <authorList>
            <person name="Simakov O."/>
            <person name="Marletaz F."/>
            <person name="Cho S.J."/>
            <person name="Edsinger-Gonzales E."/>
            <person name="Havlak P."/>
            <person name="Hellsten U."/>
            <person name="Kuo D.H."/>
            <person name="Larsson T."/>
            <person name="Lv J."/>
            <person name="Arendt D."/>
            <person name="Savage R."/>
            <person name="Osoegawa K."/>
            <person name="de Jong P."/>
            <person name="Grimwood J."/>
            <person name="Chapman J.A."/>
            <person name="Shapiro H."/>
            <person name="Aerts A."/>
            <person name="Otillar R.P."/>
            <person name="Terry A.Y."/>
            <person name="Boore J.L."/>
            <person name="Grigoriev I.V."/>
            <person name="Lindberg D.R."/>
            <person name="Seaver E.C."/>
            <person name="Weisblat D.A."/>
            <person name="Putnam N.H."/>
            <person name="Rokhsar D.S."/>
        </authorList>
    </citation>
    <scope>NUCLEOTIDE SEQUENCE [LARGE SCALE GENOMIC DNA]</scope>
</reference>
<dbReference type="FunFam" id="3.20.20.140:FF:000017">
    <property type="entry name" value="Adenosine deaminase 2"/>
    <property type="match status" value="1"/>
</dbReference>
<sequence>MVVGSRSSVPNAYFQERERFIAQERCQRTGNDITLTEREIRVNEKFMKEKFRVTESSRLNNTIFPPALNFFKTKPLIDASSIFHMIRDMPKGAALHVHSMSIVSTDWLVYNITYRPHCYMCRNSDGKYKFRFFDTAPENSDCPWISIAQSRRESRNVKAFDQSLYDKFSVVISDPEIQHVTVNDVWDDFVEAFTMIDGLIQHAPVFRDYIWEAMKQFQEDNVQYLEIRADLPHLYELDGRTHPRHYGMQIYQEQLNSYRAENPDFNGIKVILAGNRHLSTSEIREDVELAISLIVAYPDLMAGYDLIFQEGKSNPHVYYINELMLPSSYSPPIDLRFFFHSGETNWQGTSIDENLIDAVLLNSTRIGHGFAVTKHPNVLKMVKDRDIAIELNPISNQVLHLVHDLRNHPGTFLIAQNYPVVISSDDPAVWDATPLSHDFYETFMALCGQDDDIRIFKQLALNSIKYSVMSTEEKALAVEIFNQSWLRFINKYA</sequence>
<evidence type="ECO:0000256" key="2">
    <source>
        <dbReference type="ARBA" id="ARBA00004613"/>
    </source>
</evidence>
<dbReference type="Pfam" id="PF00962">
    <property type="entry name" value="A_deaminase"/>
    <property type="match status" value="1"/>
</dbReference>
<dbReference type="GO" id="GO:0004000">
    <property type="term" value="F:adenosine deaminase activity"/>
    <property type="evidence" value="ECO:0007669"/>
    <property type="project" value="InterPro"/>
</dbReference>
<evidence type="ECO:0000256" key="8">
    <source>
        <dbReference type="ARBA" id="ARBA00022801"/>
    </source>
</evidence>
<dbReference type="SUPFAM" id="SSF51556">
    <property type="entry name" value="Metallo-dependent hydrolases"/>
    <property type="match status" value="1"/>
</dbReference>
<comment type="subcellular location">
    <subcellularLocation>
        <location evidence="2">Secreted</location>
    </subcellularLocation>
</comment>
<dbReference type="PANTHER" id="PTHR11409">
    <property type="entry name" value="ADENOSINE DEAMINASE"/>
    <property type="match status" value="1"/>
</dbReference>
<dbReference type="CDD" id="cd01321">
    <property type="entry name" value="ADGF"/>
    <property type="match status" value="1"/>
</dbReference>
<accession>V4A5N4</accession>
<organism evidence="12 13">
    <name type="scientific">Lottia gigantea</name>
    <name type="common">Giant owl limpet</name>
    <dbReference type="NCBI Taxonomy" id="225164"/>
    <lineage>
        <taxon>Eukaryota</taxon>
        <taxon>Metazoa</taxon>
        <taxon>Spiralia</taxon>
        <taxon>Lophotrochozoa</taxon>
        <taxon>Mollusca</taxon>
        <taxon>Gastropoda</taxon>
        <taxon>Patellogastropoda</taxon>
        <taxon>Lottioidea</taxon>
        <taxon>Lottiidae</taxon>
        <taxon>Lottia</taxon>
    </lineage>
</organism>
<evidence type="ECO:0000313" key="12">
    <source>
        <dbReference type="EMBL" id="ESO92007.1"/>
    </source>
</evidence>
<keyword evidence="5" id="KW-0964">Secreted</keyword>